<gene>
    <name evidence="2" type="ORF">C667_17671</name>
</gene>
<evidence type="ECO:0000256" key="1">
    <source>
        <dbReference type="SAM" id="MobiDB-lite"/>
    </source>
</evidence>
<feature type="region of interest" description="Disordered" evidence="1">
    <location>
        <begin position="89"/>
        <end position="111"/>
    </location>
</feature>
<sequence>MSRRSSASRPSGTLQGRDAQGGAPKPASPFSRLRKQLQPAQPAPAPATSAPRRIRHPLEEDRDKAGAEAAADAAAPDAEALELFRRSVGAVRPVRGADRVEIDRPRPAPLP</sequence>
<evidence type="ECO:0000313" key="3">
    <source>
        <dbReference type="Proteomes" id="UP000013047"/>
    </source>
</evidence>
<dbReference type="Proteomes" id="UP000013047">
    <property type="component" value="Unassembled WGS sequence"/>
</dbReference>
<comment type="caution">
    <text evidence="2">The sequence shown here is derived from an EMBL/GenBank/DDBJ whole genome shotgun (WGS) entry which is preliminary data.</text>
</comment>
<feature type="compositionally biased region" description="Polar residues" evidence="1">
    <location>
        <begin position="1"/>
        <end position="14"/>
    </location>
</feature>
<dbReference type="EMBL" id="AMXF01000180">
    <property type="protein sequence ID" value="ENO95711.1"/>
    <property type="molecule type" value="Genomic_DNA"/>
</dbReference>
<evidence type="ECO:0000313" key="2">
    <source>
        <dbReference type="EMBL" id="ENO95711.1"/>
    </source>
</evidence>
<keyword evidence="3" id="KW-1185">Reference proteome</keyword>
<name>N6YN05_9RHOO</name>
<accession>N6YN05</accession>
<feature type="compositionally biased region" description="Basic and acidic residues" evidence="1">
    <location>
        <begin position="95"/>
        <end position="111"/>
    </location>
</feature>
<feature type="compositionally biased region" description="Basic and acidic residues" evidence="1">
    <location>
        <begin position="56"/>
        <end position="66"/>
    </location>
</feature>
<protein>
    <submittedName>
        <fullName evidence="2">Smr protein/MutS2</fullName>
    </submittedName>
</protein>
<reference evidence="2 3" key="1">
    <citation type="submission" date="2012-09" db="EMBL/GenBank/DDBJ databases">
        <title>Draft Genome Sequences of 6 Strains from Genus Thauera.</title>
        <authorList>
            <person name="Liu B."/>
            <person name="Shapleigh J.P."/>
            <person name="Frostegard A.H."/>
        </authorList>
    </citation>
    <scope>NUCLEOTIDE SEQUENCE [LARGE SCALE GENOMIC DNA]</scope>
    <source>
        <strain evidence="2 3">B4P</strain>
    </source>
</reference>
<feature type="region of interest" description="Disordered" evidence="1">
    <location>
        <begin position="1"/>
        <end position="75"/>
    </location>
</feature>
<dbReference type="AlphaFoldDB" id="N6YN05"/>
<proteinExistence type="predicted"/>
<organism evidence="2 3">
    <name type="scientific">Thauera phenylacetica B4P</name>
    <dbReference type="NCBI Taxonomy" id="1234382"/>
    <lineage>
        <taxon>Bacteria</taxon>
        <taxon>Pseudomonadati</taxon>
        <taxon>Pseudomonadota</taxon>
        <taxon>Betaproteobacteria</taxon>
        <taxon>Rhodocyclales</taxon>
        <taxon>Zoogloeaceae</taxon>
        <taxon>Thauera</taxon>
    </lineage>
</organism>
<feature type="non-terminal residue" evidence="2">
    <location>
        <position position="111"/>
    </location>
</feature>